<dbReference type="EMBL" id="CP003123">
    <property type="protein sequence ID" value="AGF74853.1"/>
    <property type="molecule type" value="Genomic_DNA"/>
</dbReference>
<proteinExistence type="predicted"/>
<protein>
    <submittedName>
        <fullName evidence="1">Uncharacterized protein</fullName>
    </submittedName>
</protein>
<name>M1NU70_BARAA</name>
<dbReference type="Proteomes" id="UP000011729">
    <property type="component" value="Chromosome"/>
</dbReference>
<reference evidence="1 2" key="1">
    <citation type="journal article" date="2013" name="PLoS Genet.">
        <title>A gene transfer agent and a dynamic repertoire of secretion systems hold the keys to the explosive radiation of the emerging pathogen Bartonella.</title>
        <authorList>
            <person name="Guy L."/>
            <person name="Nystedt B."/>
            <person name="Toft C."/>
            <person name="Zaremba-Niedzwiedzka K."/>
            <person name="Berglund E.C."/>
            <person name="Granberg F."/>
            <person name="Naslund K."/>
            <person name="Eriksson A.S."/>
            <person name="Andersson S.G."/>
        </authorList>
    </citation>
    <scope>NUCLEOTIDE SEQUENCE [LARGE SCALE GENOMIC DNA]</scope>
    <source>
        <strain evidence="1 2">Aust/NH1</strain>
    </source>
</reference>
<dbReference type="AlphaFoldDB" id="M1NU70"/>
<accession>M1NU70</accession>
<dbReference type="PATRIC" id="fig|1094489.3.peg.1199"/>
<sequence>MYQLTFTPNNEELIYFPITISFQKLRELRQIINELSRFLTDEQFYAIESFDLTDKKKKGATDYTEEVARIWIQEEESQGRDVHEESEVPQFVKDSDALWNHNHIQEGEKSRPYWEDEKSALELRFL</sequence>
<keyword evidence="2" id="KW-1185">Reference proteome</keyword>
<dbReference type="KEGG" id="baus:BAnh1_09810"/>
<evidence type="ECO:0000313" key="2">
    <source>
        <dbReference type="Proteomes" id="UP000011729"/>
    </source>
</evidence>
<organism evidence="1 2">
    <name type="scientific">Bartonella australis (strain Aust/NH1)</name>
    <dbReference type="NCBI Taxonomy" id="1094489"/>
    <lineage>
        <taxon>Bacteria</taxon>
        <taxon>Pseudomonadati</taxon>
        <taxon>Pseudomonadota</taxon>
        <taxon>Alphaproteobacteria</taxon>
        <taxon>Hyphomicrobiales</taxon>
        <taxon>Bartonellaceae</taxon>
        <taxon>Bartonella</taxon>
    </lineage>
</organism>
<gene>
    <name evidence="1" type="ordered locus">BAnh1_09810</name>
</gene>
<dbReference type="RefSeq" id="WP_015398357.1">
    <property type="nucleotide sequence ID" value="NC_020300.1"/>
</dbReference>
<evidence type="ECO:0000313" key="1">
    <source>
        <dbReference type="EMBL" id="AGF74853.1"/>
    </source>
</evidence>
<dbReference type="HOGENOM" id="CLU_2104188_0_0_5"/>